<comment type="caution">
    <text evidence="1">The sequence shown here is derived from an EMBL/GenBank/DDBJ whole genome shotgun (WGS) entry which is preliminary data.</text>
</comment>
<evidence type="ECO:0000313" key="2">
    <source>
        <dbReference type="Proteomes" id="UP000828390"/>
    </source>
</evidence>
<reference evidence="1" key="2">
    <citation type="submission" date="2020-11" db="EMBL/GenBank/DDBJ databases">
        <authorList>
            <person name="McCartney M.A."/>
            <person name="Auch B."/>
            <person name="Kono T."/>
            <person name="Mallez S."/>
            <person name="Becker A."/>
            <person name="Gohl D.M."/>
            <person name="Silverstein K.A.T."/>
            <person name="Koren S."/>
            <person name="Bechman K.B."/>
            <person name="Herman A."/>
            <person name="Abrahante J.E."/>
            <person name="Garbe J."/>
        </authorList>
    </citation>
    <scope>NUCLEOTIDE SEQUENCE</scope>
    <source>
        <strain evidence="1">Duluth1</strain>
        <tissue evidence="1">Whole animal</tissue>
    </source>
</reference>
<gene>
    <name evidence="1" type="ORF">DPMN_109194</name>
</gene>
<dbReference type="Proteomes" id="UP000828390">
    <property type="component" value="Unassembled WGS sequence"/>
</dbReference>
<protein>
    <submittedName>
        <fullName evidence="1">Uncharacterized protein</fullName>
    </submittedName>
</protein>
<organism evidence="1 2">
    <name type="scientific">Dreissena polymorpha</name>
    <name type="common">Zebra mussel</name>
    <name type="synonym">Mytilus polymorpha</name>
    <dbReference type="NCBI Taxonomy" id="45954"/>
    <lineage>
        <taxon>Eukaryota</taxon>
        <taxon>Metazoa</taxon>
        <taxon>Spiralia</taxon>
        <taxon>Lophotrochozoa</taxon>
        <taxon>Mollusca</taxon>
        <taxon>Bivalvia</taxon>
        <taxon>Autobranchia</taxon>
        <taxon>Heteroconchia</taxon>
        <taxon>Euheterodonta</taxon>
        <taxon>Imparidentia</taxon>
        <taxon>Neoheterodontei</taxon>
        <taxon>Myida</taxon>
        <taxon>Dreissenoidea</taxon>
        <taxon>Dreissenidae</taxon>
        <taxon>Dreissena</taxon>
    </lineage>
</organism>
<keyword evidence="2" id="KW-1185">Reference proteome</keyword>
<proteinExistence type="predicted"/>
<dbReference type="EMBL" id="JAIWYP010000004">
    <property type="protein sequence ID" value="KAH3835828.1"/>
    <property type="molecule type" value="Genomic_DNA"/>
</dbReference>
<reference evidence="1" key="1">
    <citation type="journal article" date="2019" name="bioRxiv">
        <title>The Genome of the Zebra Mussel, Dreissena polymorpha: A Resource for Invasive Species Research.</title>
        <authorList>
            <person name="McCartney M.A."/>
            <person name="Auch B."/>
            <person name="Kono T."/>
            <person name="Mallez S."/>
            <person name="Zhang Y."/>
            <person name="Obille A."/>
            <person name="Becker A."/>
            <person name="Abrahante J.E."/>
            <person name="Garbe J."/>
            <person name="Badalamenti J.P."/>
            <person name="Herman A."/>
            <person name="Mangelson H."/>
            <person name="Liachko I."/>
            <person name="Sullivan S."/>
            <person name="Sone E.D."/>
            <person name="Koren S."/>
            <person name="Silverstein K.A.T."/>
            <person name="Beckman K.B."/>
            <person name="Gohl D.M."/>
        </authorList>
    </citation>
    <scope>NUCLEOTIDE SEQUENCE</scope>
    <source>
        <strain evidence="1">Duluth1</strain>
        <tissue evidence="1">Whole animal</tissue>
    </source>
</reference>
<accession>A0A9D4QLR6</accession>
<name>A0A9D4QLR6_DREPO</name>
<sequence>MNAVRVPKTGALPECHRHSPGLLRGITGDDRALPGSDTGIDTVSSGGVRVYRDSAGTLPAFTGALPATTVSMPGRCRLSPGHYRRQPGLDRDKPVTVLKMSTLRIIPVLAGRPALANRDGQGLYRQK</sequence>
<evidence type="ECO:0000313" key="1">
    <source>
        <dbReference type="EMBL" id="KAH3835828.1"/>
    </source>
</evidence>
<dbReference type="AlphaFoldDB" id="A0A9D4QLR6"/>